<proteinExistence type="predicted"/>
<dbReference type="EMBL" id="JBBPBN010000019">
    <property type="protein sequence ID" value="KAK9018303.1"/>
    <property type="molecule type" value="Genomic_DNA"/>
</dbReference>
<keyword evidence="3" id="KW-1185">Reference proteome</keyword>
<protein>
    <recommendedName>
        <fullName evidence="1">Putative plant transposon protein domain-containing protein</fullName>
    </recommendedName>
</protein>
<gene>
    <name evidence="2" type="ORF">V6N11_001281</name>
</gene>
<feature type="domain" description="Putative plant transposon protein" evidence="1">
    <location>
        <begin position="67"/>
        <end position="249"/>
    </location>
</feature>
<name>A0ABR2RZ88_9ROSI</name>
<dbReference type="InterPro" id="IPR046796">
    <property type="entry name" value="Transposase_32_dom"/>
</dbReference>
<evidence type="ECO:0000313" key="3">
    <source>
        <dbReference type="Proteomes" id="UP001396334"/>
    </source>
</evidence>
<reference evidence="2 3" key="1">
    <citation type="journal article" date="2024" name="G3 (Bethesda)">
        <title>Genome assembly of Hibiscus sabdariffa L. provides insights into metabolisms of medicinal natural products.</title>
        <authorList>
            <person name="Kim T."/>
        </authorList>
    </citation>
    <scope>NUCLEOTIDE SEQUENCE [LARGE SCALE GENOMIC DNA]</scope>
    <source>
        <strain evidence="2">TK-2024</strain>
        <tissue evidence="2">Old leaves</tissue>
    </source>
</reference>
<dbReference type="Pfam" id="PF20167">
    <property type="entry name" value="Transposase_32"/>
    <property type="match status" value="1"/>
</dbReference>
<comment type="caution">
    <text evidence="2">The sequence shown here is derived from an EMBL/GenBank/DDBJ whole genome shotgun (WGS) entry which is preliminary data.</text>
</comment>
<evidence type="ECO:0000259" key="1">
    <source>
        <dbReference type="Pfam" id="PF20167"/>
    </source>
</evidence>
<accession>A0ABR2RZ88</accession>
<dbReference type="Proteomes" id="UP001396334">
    <property type="component" value="Unassembled WGS sequence"/>
</dbReference>
<evidence type="ECO:0000313" key="2">
    <source>
        <dbReference type="EMBL" id="KAK9018303.1"/>
    </source>
</evidence>
<organism evidence="2 3">
    <name type="scientific">Hibiscus sabdariffa</name>
    <name type="common">roselle</name>
    <dbReference type="NCBI Taxonomy" id="183260"/>
    <lineage>
        <taxon>Eukaryota</taxon>
        <taxon>Viridiplantae</taxon>
        <taxon>Streptophyta</taxon>
        <taxon>Embryophyta</taxon>
        <taxon>Tracheophyta</taxon>
        <taxon>Spermatophyta</taxon>
        <taxon>Magnoliopsida</taxon>
        <taxon>eudicotyledons</taxon>
        <taxon>Gunneridae</taxon>
        <taxon>Pentapetalae</taxon>
        <taxon>rosids</taxon>
        <taxon>malvids</taxon>
        <taxon>Malvales</taxon>
        <taxon>Malvaceae</taxon>
        <taxon>Malvoideae</taxon>
        <taxon>Hibiscus</taxon>
    </lineage>
</organism>
<sequence>MVGCKTAAGSSRSPPPEPAEIAIFENDATQERYLQIHSKQLLHEKGFVFSNEERFGLPQEDYDVIVKHGWEKFARHPKEKDLKKKSINVTLVKEFYAHFMDPSQRTVYVRAERVEFTAKAINKFFAIKKTADLHTPFVNGMMDQNIDFLLENLCFQGAEWDEANTTVERDRLKPVAKLWTHFLKQNLMPTTHTATVNLATLQLLHSILNFRSINLGQLIVDEAFAGITRKQSPLLFPSLITALCRQKGVMEDETNFYIRGRQGIKPTQIPSLIGFDEDATARAPPAGARTIAAARLAELMAITEKS</sequence>